<protein>
    <recommendedName>
        <fullName evidence="2">UPF0146 protein ENN52_05290</fullName>
    </recommendedName>
</protein>
<name>A0A831LW61_9EURY</name>
<comment type="caution">
    <text evidence="3">The sequence shown here is derived from an EMBL/GenBank/DDBJ whole genome shotgun (WGS) entry which is preliminary data.</text>
</comment>
<dbReference type="InterPro" id="IPR029063">
    <property type="entry name" value="SAM-dependent_MTases_sf"/>
</dbReference>
<evidence type="ECO:0000256" key="2">
    <source>
        <dbReference type="HAMAP-Rule" id="MF_00341"/>
    </source>
</evidence>
<accession>A0A831LW61</accession>
<evidence type="ECO:0000256" key="1">
    <source>
        <dbReference type="ARBA" id="ARBA00006969"/>
    </source>
</evidence>
<proteinExistence type="inferred from homology"/>
<reference evidence="3" key="1">
    <citation type="journal article" date="2020" name="mSystems">
        <title>Genome- and Community-Level Interaction Insights into Carbon Utilization and Element Cycling Functions of Hydrothermarchaeota in Hydrothermal Sediment.</title>
        <authorList>
            <person name="Zhou Z."/>
            <person name="Liu Y."/>
            <person name="Xu W."/>
            <person name="Pan J."/>
            <person name="Luo Z.H."/>
            <person name="Li M."/>
        </authorList>
    </citation>
    <scope>NUCLEOTIDE SEQUENCE</scope>
    <source>
        <strain evidence="3">SpSt-1183</strain>
    </source>
</reference>
<dbReference type="AlphaFoldDB" id="A0A831LW61"/>
<evidence type="ECO:0000313" key="3">
    <source>
        <dbReference type="EMBL" id="HDS63524.1"/>
    </source>
</evidence>
<organism evidence="3">
    <name type="scientific">Methanofollis liminatans</name>
    <dbReference type="NCBI Taxonomy" id="2201"/>
    <lineage>
        <taxon>Archaea</taxon>
        <taxon>Methanobacteriati</taxon>
        <taxon>Methanobacteriota</taxon>
        <taxon>Stenosarchaea group</taxon>
        <taxon>Methanomicrobia</taxon>
        <taxon>Methanomicrobiales</taxon>
        <taxon>Methanomicrobiaceae</taxon>
        <taxon>Methanofollis</taxon>
    </lineage>
</organism>
<sequence length="133" mass="14684">MVFAYKRIEARIGEYIAAHYQNVIEVGIGRNADAAALCARAGLRVRATDIREPPEVPGVDSRVDDVYAPDLPWYAGADLVYAVRPGVEMVPPLIDLARAIGCDLIVYHLGNEIYEDGGEIIDCGPVLHRYYRP</sequence>
<dbReference type="Proteomes" id="UP000885648">
    <property type="component" value="Unassembled WGS sequence"/>
</dbReference>
<dbReference type="InterPro" id="IPR005353">
    <property type="entry name" value="UPF0146"/>
</dbReference>
<dbReference type="Pfam" id="PF03686">
    <property type="entry name" value="UPF0146"/>
    <property type="match status" value="1"/>
</dbReference>
<dbReference type="EMBL" id="DSBY01000220">
    <property type="protein sequence ID" value="HDS63524.1"/>
    <property type="molecule type" value="Genomic_DNA"/>
</dbReference>
<gene>
    <name evidence="3" type="ORF">ENN52_05290</name>
</gene>
<dbReference type="HAMAP" id="MF_00341">
    <property type="entry name" value="UPF0146"/>
    <property type="match status" value="1"/>
</dbReference>
<comment type="similarity">
    <text evidence="1 2">Belongs to the UPF0146 family.</text>
</comment>
<dbReference type="Gene3D" id="3.40.50.150">
    <property type="entry name" value="Vaccinia Virus protein VP39"/>
    <property type="match status" value="1"/>
</dbReference>